<evidence type="ECO:0000259" key="2">
    <source>
        <dbReference type="PROSITE" id="PS50975"/>
    </source>
</evidence>
<dbReference type="RefSeq" id="WP_096892917.1">
    <property type="nucleotide sequence ID" value="NZ_BAOS01000004.1"/>
</dbReference>
<dbReference type="InterPro" id="IPR011761">
    <property type="entry name" value="ATP-grasp"/>
</dbReference>
<feature type="domain" description="ATP-grasp" evidence="2">
    <location>
        <begin position="169"/>
        <end position="377"/>
    </location>
</feature>
<dbReference type="SUPFAM" id="SSF56059">
    <property type="entry name" value="Glutathione synthetase ATP-binding domain-like"/>
    <property type="match status" value="1"/>
</dbReference>
<accession>A0A286TV46</accession>
<dbReference type="AlphaFoldDB" id="A0A286TV46"/>
<dbReference type="Proteomes" id="UP000218542">
    <property type="component" value="Unassembled WGS sequence"/>
</dbReference>
<dbReference type="GO" id="GO:0005524">
    <property type="term" value="F:ATP binding"/>
    <property type="evidence" value="ECO:0007669"/>
    <property type="project" value="UniProtKB-UniRule"/>
</dbReference>
<evidence type="ECO:0000313" key="3">
    <source>
        <dbReference type="EMBL" id="GAX59790.1"/>
    </source>
</evidence>
<name>A0A286TV46_9BACT</name>
<dbReference type="PROSITE" id="PS50975">
    <property type="entry name" value="ATP_GRASP"/>
    <property type="match status" value="1"/>
</dbReference>
<gene>
    <name evidence="3" type="ORF">SCALIN_C04_0278</name>
</gene>
<evidence type="ECO:0000313" key="4">
    <source>
        <dbReference type="Proteomes" id="UP000218542"/>
    </source>
</evidence>
<keyword evidence="1" id="KW-0547">Nucleotide-binding</keyword>
<dbReference type="OrthoDB" id="581833at2"/>
<protein>
    <recommendedName>
        <fullName evidence="2">ATP-grasp domain-containing protein</fullName>
    </recommendedName>
</protein>
<keyword evidence="1" id="KW-0067">ATP-binding</keyword>
<evidence type="ECO:0000256" key="1">
    <source>
        <dbReference type="PROSITE-ProRule" id="PRU00409"/>
    </source>
</evidence>
<keyword evidence="4" id="KW-1185">Reference proteome</keyword>
<dbReference type="Gene3D" id="3.30.470.20">
    <property type="entry name" value="ATP-grasp fold, B domain"/>
    <property type="match status" value="1"/>
</dbReference>
<sequence length="454" mass="51020">MTVTIKNIPGQLPAFWDRDVIFFANMQSIFYENRGGLERLNRLVTGVETYGGRLIPIINLVFKGNNNLLVLEKPPDQSLISYFEKDLGLHLPDITVLSHSIYDNLLNQCDTLINDETSSTLTMIHQHNANWVDGFVSDNILINLAKALKKPTICSMEGSKRGNNKFLLHNILLEKGFPVFDTIPASSPDEIPTCIAMLRNRGYKKAAVKAQIGASGIGITSLSTIPGEEVSVPEHFFFEGPCMVQGWIDETVKNIRKMGSPSIQMFLDDSSLSLYDITEQILNADSIHEGNLSPPPYFSKKDQVYEELFRQAAAAGSWLHEQGYRGTASVDFLVVEHRGNVEVRVCEINARITGATYPSVIARHFLPHDAWLMRNIRFGIPLRDTNLLKILEQAGYLFHPDMHEGVLPINFNLNEDGCVQKGQFLCLGKNLNSCLLMIEKIESLLSFSWDYDRD</sequence>
<dbReference type="GO" id="GO:0046872">
    <property type="term" value="F:metal ion binding"/>
    <property type="evidence" value="ECO:0007669"/>
    <property type="project" value="InterPro"/>
</dbReference>
<dbReference type="EMBL" id="BAOS01000004">
    <property type="protein sequence ID" value="GAX59790.1"/>
    <property type="molecule type" value="Genomic_DNA"/>
</dbReference>
<reference evidence="4" key="1">
    <citation type="journal article" date="2017" name="Environ. Microbiol. Rep.">
        <title>Genetic Diversity of Marine Anaerobic Ammonium-Oxidizing Bacteria as Revealed by Genomic and Proteomic Analyses of 'Candidatus Scalindua japonica'.</title>
        <authorList>
            <person name="Oshiki M."/>
            <person name="Mizuto K."/>
            <person name="Kimura Z."/>
            <person name="Kindaichi T."/>
            <person name="Satoh H."/>
            <person name="Okabe S."/>
        </authorList>
    </citation>
    <scope>NUCLEOTIDE SEQUENCE [LARGE SCALE GENOMIC DNA]</scope>
    <source>
        <strain evidence="4">husup-a2</strain>
    </source>
</reference>
<proteinExistence type="predicted"/>
<organism evidence="3 4">
    <name type="scientific">Candidatus Scalindua japonica</name>
    <dbReference type="NCBI Taxonomy" id="1284222"/>
    <lineage>
        <taxon>Bacteria</taxon>
        <taxon>Pseudomonadati</taxon>
        <taxon>Planctomycetota</taxon>
        <taxon>Candidatus Brocadiia</taxon>
        <taxon>Candidatus Brocadiales</taxon>
        <taxon>Candidatus Scalinduaceae</taxon>
        <taxon>Candidatus Scalindua</taxon>
    </lineage>
</organism>
<comment type="caution">
    <text evidence="3">The sequence shown here is derived from an EMBL/GenBank/DDBJ whole genome shotgun (WGS) entry which is preliminary data.</text>
</comment>